<accession>A0A1G9A472</accession>
<dbReference type="SMART" id="SM00304">
    <property type="entry name" value="HAMP"/>
    <property type="match status" value="1"/>
</dbReference>
<keyword evidence="5" id="KW-0597">Phosphoprotein</keyword>
<dbReference type="InterPro" id="IPR003594">
    <property type="entry name" value="HATPase_dom"/>
</dbReference>
<dbReference type="InterPro" id="IPR004358">
    <property type="entry name" value="Sig_transdc_His_kin-like_C"/>
</dbReference>
<dbReference type="PANTHER" id="PTHR45528:SF1">
    <property type="entry name" value="SENSOR HISTIDINE KINASE CPXA"/>
    <property type="match status" value="1"/>
</dbReference>
<evidence type="ECO:0000256" key="12">
    <source>
        <dbReference type="ARBA" id="ARBA00023012"/>
    </source>
</evidence>
<evidence type="ECO:0000313" key="17">
    <source>
        <dbReference type="EMBL" id="SDK21654.1"/>
    </source>
</evidence>
<evidence type="ECO:0000256" key="8">
    <source>
        <dbReference type="ARBA" id="ARBA00022741"/>
    </source>
</evidence>
<feature type="domain" description="Histidine kinase" evidence="15">
    <location>
        <begin position="248"/>
        <end position="462"/>
    </location>
</feature>
<evidence type="ECO:0000256" key="9">
    <source>
        <dbReference type="ARBA" id="ARBA00022777"/>
    </source>
</evidence>
<dbReference type="Gene3D" id="1.10.287.130">
    <property type="match status" value="1"/>
</dbReference>
<comment type="subcellular location">
    <subcellularLocation>
        <location evidence="2">Cell membrane</location>
        <topology evidence="2">Multi-pass membrane protein</topology>
    </subcellularLocation>
</comment>
<evidence type="ECO:0000259" key="15">
    <source>
        <dbReference type="PROSITE" id="PS50109"/>
    </source>
</evidence>
<dbReference type="Gene3D" id="6.10.340.10">
    <property type="match status" value="1"/>
</dbReference>
<dbReference type="CDD" id="cd06225">
    <property type="entry name" value="HAMP"/>
    <property type="match status" value="1"/>
</dbReference>
<dbReference type="Gene3D" id="3.30.565.10">
    <property type="entry name" value="Histidine kinase-like ATPase, C-terminal domain"/>
    <property type="match status" value="1"/>
</dbReference>
<keyword evidence="4" id="KW-1003">Cell membrane</keyword>
<keyword evidence="13 14" id="KW-0472">Membrane</keyword>
<feature type="transmembrane region" description="Helical" evidence="14">
    <location>
        <begin position="12"/>
        <end position="35"/>
    </location>
</feature>
<name>A0A1G9A472_9FLAO</name>
<dbReference type="STRING" id="1128970.SAMN04487935_2852"/>
<keyword evidence="9 17" id="KW-0418">Kinase</keyword>
<feature type="transmembrane region" description="Helical" evidence="14">
    <location>
        <begin position="166"/>
        <end position="186"/>
    </location>
</feature>
<sequence>MKMFPFSFKNRIAFNYLISTALMVLFVFVIIYNIVSYSVYSHVDNDIKIEVNGHLSEIKIENDNVTLIDPEEWREEEHRSLDVNPVFVQILDGNKELVNKSPNLKNRNLIFDANQEDFKNFDTKLNGRSIRQIQFPVLHKKKIAGYIIIAMSLEDANLVLQNLRDVLLVSYPIILLLLFFTARFIAGRNIRPITNITETASAITKDNLKSRIDLPSNKDELYVLSHTINSLLDRIENAIDREKQFTSDASHELRTPLAVVKGTLEVLIRKPREKEQYEEKIKYCISEIDRLNNMVDQLLLLARFENQKIGLNNQPVELDAIILQSLERFSSGIESANISIDFKFDNHFSIYSDAYLIATIIENLISNAIKYSKSNGLIRIHLSEASNFINCKISDNGIGIQKADLANIYGQFFRSQATAHPAIKGTGLGLSIVKRLCDLLQCDIQIESEIGKGTTVSIQFPK</sequence>
<dbReference type="Pfam" id="PF02518">
    <property type="entry name" value="HATPase_c"/>
    <property type="match status" value="1"/>
</dbReference>
<dbReference type="EMBL" id="FNEZ01000004">
    <property type="protein sequence ID" value="SDK21654.1"/>
    <property type="molecule type" value="Genomic_DNA"/>
</dbReference>
<dbReference type="PROSITE" id="PS50109">
    <property type="entry name" value="HIS_KIN"/>
    <property type="match status" value="1"/>
</dbReference>
<reference evidence="17 18" key="1">
    <citation type="submission" date="2016-10" db="EMBL/GenBank/DDBJ databases">
        <authorList>
            <person name="de Groot N.N."/>
        </authorList>
    </citation>
    <scope>NUCLEOTIDE SEQUENCE [LARGE SCALE GENOMIC DNA]</scope>
    <source>
        <strain evidence="17 18">CGMCC 1.10076</strain>
    </source>
</reference>
<evidence type="ECO:0000256" key="10">
    <source>
        <dbReference type="ARBA" id="ARBA00022840"/>
    </source>
</evidence>
<dbReference type="InterPro" id="IPR050398">
    <property type="entry name" value="HssS/ArlS-like"/>
</dbReference>
<dbReference type="GO" id="GO:0000155">
    <property type="term" value="F:phosphorelay sensor kinase activity"/>
    <property type="evidence" value="ECO:0007669"/>
    <property type="project" value="InterPro"/>
</dbReference>
<dbReference type="SUPFAM" id="SSF158472">
    <property type="entry name" value="HAMP domain-like"/>
    <property type="match status" value="1"/>
</dbReference>
<evidence type="ECO:0000256" key="1">
    <source>
        <dbReference type="ARBA" id="ARBA00000085"/>
    </source>
</evidence>
<dbReference type="GO" id="GO:0005524">
    <property type="term" value="F:ATP binding"/>
    <property type="evidence" value="ECO:0007669"/>
    <property type="project" value="UniProtKB-KW"/>
</dbReference>
<keyword evidence="10" id="KW-0067">ATP-binding</keyword>
<keyword evidence="7 14" id="KW-0812">Transmembrane</keyword>
<feature type="domain" description="HAMP" evidence="16">
    <location>
        <begin position="187"/>
        <end position="240"/>
    </location>
</feature>
<dbReference type="GO" id="GO:0005886">
    <property type="term" value="C:plasma membrane"/>
    <property type="evidence" value="ECO:0007669"/>
    <property type="project" value="UniProtKB-SubCell"/>
</dbReference>
<dbReference type="InterPro" id="IPR005467">
    <property type="entry name" value="His_kinase_dom"/>
</dbReference>
<evidence type="ECO:0000259" key="16">
    <source>
        <dbReference type="PROSITE" id="PS50885"/>
    </source>
</evidence>
<evidence type="ECO:0000256" key="5">
    <source>
        <dbReference type="ARBA" id="ARBA00022553"/>
    </source>
</evidence>
<evidence type="ECO:0000256" key="4">
    <source>
        <dbReference type="ARBA" id="ARBA00022475"/>
    </source>
</evidence>
<dbReference type="PRINTS" id="PR00344">
    <property type="entry name" value="BCTRLSENSOR"/>
</dbReference>
<evidence type="ECO:0000256" key="14">
    <source>
        <dbReference type="SAM" id="Phobius"/>
    </source>
</evidence>
<dbReference type="SMART" id="SM00388">
    <property type="entry name" value="HisKA"/>
    <property type="match status" value="1"/>
</dbReference>
<dbReference type="SUPFAM" id="SSF47384">
    <property type="entry name" value="Homodimeric domain of signal transducing histidine kinase"/>
    <property type="match status" value="1"/>
</dbReference>
<dbReference type="Pfam" id="PF00512">
    <property type="entry name" value="HisKA"/>
    <property type="match status" value="1"/>
</dbReference>
<evidence type="ECO:0000313" key="18">
    <source>
        <dbReference type="Proteomes" id="UP000199580"/>
    </source>
</evidence>
<evidence type="ECO:0000256" key="11">
    <source>
        <dbReference type="ARBA" id="ARBA00022989"/>
    </source>
</evidence>
<dbReference type="InterPro" id="IPR003660">
    <property type="entry name" value="HAMP_dom"/>
</dbReference>
<dbReference type="SMART" id="SM00387">
    <property type="entry name" value="HATPase_c"/>
    <property type="match status" value="1"/>
</dbReference>
<keyword evidence="6" id="KW-0808">Transferase</keyword>
<dbReference type="SUPFAM" id="SSF55874">
    <property type="entry name" value="ATPase domain of HSP90 chaperone/DNA topoisomerase II/histidine kinase"/>
    <property type="match status" value="1"/>
</dbReference>
<dbReference type="Pfam" id="PF00672">
    <property type="entry name" value="HAMP"/>
    <property type="match status" value="1"/>
</dbReference>
<dbReference type="Proteomes" id="UP000199580">
    <property type="component" value="Unassembled WGS sequence"/>
</dbReference>
<dbReference type="FunFam" id="3.30.565.10:FF:000006">
    <property type="entry name" value="Sensor histidine kinase WalK"/>
    <property type="match status" value="1"/>
</dbReference>
<dbReference type="InterPro" id="IPR003661">
    <property type="entry name" value="HisK_dim/P_dom"/>
</dbReference>
<proteinExistence type="predicted"/>
<evidence type="ECO:0000256" key="13">
    <source>
        <dbReference type="ARBA" id="ARBA00023136"/>
    </source>
</evidence>
<keyword evidence="18" id="KW-1185">Reference proteome</keyword>
<gene>
    <name evidence="17" type="ORF">SAMN04487935_2852</name>
</gene>
<dbReference type="CDD" id="cd00082">
    <property type="entry name" value="HisKA"/>
    <property type="match status" value="1"/>
</dbReference>
<evidence type="ECO:0000256" key="6">
    <source>
        <dbReference type="ARBA" id="ARBA00022679"/>
    </source>
</evidence>
<dbReference type="EC" id="2.7.13.3" evidence="3"/>
<organism evidence="17 18">
    <name type="scientific">Flavobacterium noncentrifugens</name>
    <dbReference type="NCBI Taxonomy" id="1128970"/>
    <lineage>
        <taxon>Bacteria</taxon>
        <taxon>Pseudomonadati</taxon>
        <taxon>Bacteroidota</taxon>
        <taxon>Flavobacteriia</taxon>
        <taxon>Flavobacteriales</taxon>
        <taxon>Flavobacteriaceae</taxon>
        <taxon>Flavobacterium</taxon>
    </lineage>
</organism>
<dbReference type="RefSeq" id="WP_307725624.1">
    <property type="nucleotide sequence ID" value="NZ_BKAI01000008.1"/>
</dbReference>
<keyword evidence="8" id="KW-0547">Nucleotide-binding</keyword>
<evidence type="ECO:0000256" key="2">
    <source>
        <dbReference type="ARBA" id="ARBA00004651"/>
    </source>
</evidence>
<keyword evidence="12" id="KW-0902">Two-component regulatory system</keyword>
<dbReference type="AlphaFoldDB" id="A0A1G9A472"/>
<dbReference type="PROSITE" id="PS50885">
    <property type="entry name" value="HAMP"/>
    <property type="match status" value="1"/>
</dbReference>
<dbReference type="FunFam" id="1.10.287.130:FF:000001">
    <property type="entry name" value="Two-component sensor histidine kinase"/>
    <property type="match status" value="1"/>
</dbReference>
<keyword evidence="11 14" id="KW-1133">Transmembrane helix</keyword>
<dbReference type="PANTHER" id="PTHR45528">
    <property type="entry name" value="SENSOR HISTIDINE KINASE CPXA"/>
    <property type="match status" value="1"/>
</dbReference>
<comment type="catalytic activity">
    <reaction evidence="1">
        <text>ATP + protein L-histidine = ADP + protein N-phospho-L-histidine.</text>
        <dbReference type="EC" id="2.7.13.3"/>
    </reaction>
</comment>
<dbReference type="CDD" id="cd00075">
    <property type="entry name" value="HATPase"/>
    <property type="match status" value="1"/>
</dbReference>
<dbReference type="InterPro" id="IPR036890">
    <property type="entry name" value="HATPase_C_sf"/>
</dbReference>
<evidence type="ECO:0000256" key="7">
    <source>
        <dbReference type="ARBA" id="ARBA00022692"/>
    </source>
</evidence>
<protein>
    <recommendedName>
        <fullName evidence="3">histidine kinase</fullName>
        <ecNumber evidence="3">2.7.13.3</ecNumber>
    </recommendedName>
</protein>
<dbReference type="InterPro" id="IPR036097">
    <property type="entry name" value="HisK_dim/P_sf"/>
</dbReference>
<evidence type="ECO:0000256" key="3">
    <source>
        <dbReference type="ARBA" id="ARBA00012438"/>
    </source>
</evidence>